<comment type="similarity">
    <text evidence="1">Belongs to the glycosyltransferase 90 family.</text>
</comment>
<protein>
    <recommendedName>
        <fullName evidence="3">Glycosyl transferase CAP10 domain-containing protein</fullName>
    </recommendedName>
</protein>
<dbReference type="InterPro" id="IPR006598">
    <property type="entry name" value="CAP10"/>
</dbReference>
<comment type="caution">
    <text evidence="4">The sequence shown here is derived from an EMBL/GenBank/DDBJ whole genome shotgun (WGS) entry which is preliminary data.</text>
</comment>
<accession>A0AAD7EXX8</accession>
<sequence length="367" mass="41093">MYSECSYSQRGLIPPPEVYQKHITNKSPRCAHADIATMVIRNGTLSMGGWTAYGWYLTETIEKNGRDEPRVASNVRAPGAHENALLVTDPTPFHQSHRPTGEFFAHQSGCNIPLEASGFMMSANNASGFPIESAKRAYTTDLYSMLSMTTMSPCFSDILYPAQYYYDRSWRSGKYGYPDNVPWEKKKLQVCKSHTYPTSHTAHAEGSIMQTGAERPVQRPDPLDVHLSTFTPSYCQDGCDCETVMAEYNITDAGEPRQDLHPFKYALAAPPSLEDFSGSCGPVHSCSSPQYLKSISTSECNPVLPDLSDLVEKIEWANANPREARLIQQRGLEVARRVVTDDQNDCYMFAVLLEWARLQHYARSNST</sequence>
<dbReference type="SMART" id="SM00672">
    <property type="entry name" value="CAP10"/>
    <property type="match status" value="1"/>
</dbReference>
<dbReference type="Pfam" id="PF05686">
    <property type="entry name" value="Glyco_transf_90"/>
    <property type="match status" value="1"/>
</dbReference>
<dbReference type="InterPro" id="IPR051091">
    <property type="entry name" value="O-Glucosyltr/Glycosyltrsf_90"/>
</dbReference>
<dbReference type="EMBL" id="JARIHO010000007">
    <property type="protein sequence ID" value="KAJ7358253.1"/>
    <property type="molecule type" value="Genomic_DNA"/>
</dbReference>
<evidence type="ECO:0000259" key="3">
    <source>
        <dbReference type="SMART" id="SM00672"/>
    </source>
</evidence>
<evidence type="ECO:0000256" key="2">
    <source>
        <dbReference type="ARBA" id="ARBA00022679"/>
    </source>
</evidence>
<evidence type="ECO:0000256" key="1">
    <source>
        <dbReference type="ARBA" id="ARBA00010118"/>
    </source>
</evidence>
<dbReference type="PANTHER" id="PTHR12203">
    <property type="entry name" value="KDEL LYS-ASP-GLU-LEU CONTAINING - RELATED"/>
    <property type="match status" value="1"/>
</dbReference>
<dbReference type="AlphaFoldDB" id="A0AAD7EXX8"/>
<feature type="domain" description="Glycosyl transferase CAP10" evidence="3">
    <location>
        <begin position="113"/>
        <end position="362"/>
    </location>
</feature>
<reference evidence="4" key="1">
    <citation type="submission" date="2023-03" db="EMBL/GenBank/DDBJ databases">
        <title>Massive genome expansion in bonnet fungi (Mycena s.s.) driven by repeated elements and novel gene families across ecological guilds.</title>
        <authorList>
            <consortium name="Lawrence Berkeley National Laboratory"/>
            <person name="Harder C.B."/>
            <person name="Miyauchi S."/>
            <person name="Viragh M."/>
            <person name="Kuo A."/>
            <person name="Thoen E."/>
            <person name="Andreopoulos B."/>
            <person name="Lu D."/>
            <person name="Skrede I."/>
            <person name="Drula E."/>
            <person name="Henrissat B."/>
            <person name="Morin E."/>
            <person name="Kohler A."/>
            <person name="Barry K."/>
            <person name="LaButti K."/>
            <person name="Morin E."/>
            <person name="Salamov A."/>
            <person name="Lipzen A."/>
            <person name="Mereny Z."/>
            <person name="Hegedus B."/>
            <person name="Baldrian P."/>
            <person name="Stursova M."/>
            <person name="Weitz H."/>
            <person name="Taylor A."/>
            <person name="Grigoriev I.V."/>
            <person name="Nagy L.G."/>
            <person name="Martin F."/>
            <person name="Kauserud H."/>
        </authorList>
    </citation>
    <scope>NUCLEOTIDE SEQUENCE</scope>
    <source>
        <strain evidence="4">CBHHK002</strain>
    </source>
</reference>
<keyword evidence="2" id="KW-0808">Transferase</keyword>
<evidence type="ECO:0000313" key="5">
    <source>
        <dbReference type="Proteomes" id="UP001218218"/>
    </source>
</evidence>
<name>A0AAD7EXX8_9AGAR</name>
<dbReference type="PANTHER" id="PTHR12203:SF35">
    <property type="entry name" value="PROTEIN O-GLUCOSYLTRANSFERASE 1"/>
    <property type="match status" value="1"/>
</dbReference>
<keyword evidence="5" id="KW-1185">Reference proteome</keyword>
<dbReference type="GO" id="GO:0016740">
    <property type="term" value="F:transferase activity"/>
    <property type="evidence" value="ECO:0007669"/>
    <property type="project" value="UniProtKB-KW"/>
</dbReference>
<proteinExistence type="inferred from homology"/>
<gene>
    <name evidence="4" type="ORF">DFH08DRAFT_802093</name>
</gene>
<organism evidence="4 5">
    <name type="scientific">Mycena albidolilacea</name>
    <dbReference type="NCBI Taxonomy" id="1033008"/>
    <lineage>
        <taxon>Eukaryota</taxon>
        <taxon>Fungi</taxon>
        <taxon>Dikarya</taxon>
        <taxon>Basidiomycota</taxon>
        <taxon>Agaricomycotina</taxon>
        <taxon>Agaricomycetes</taxon>
        <taxon>Agaricomycetidae</taxon>
        <taxon>Agaricales</taxon>
        <taxon>Marasmiineae</taxon>
        <taxon>Mycenaceae</taxon>
        <taxon>Mycena</taxon>
    </lineage>
</organism>
<evidence type="ECO:0000313" key="4">
    <source>
        <dbReference type="EMBL" id="KAJ7358253.1"/>
    </source>
</evidence>
<dbReference type="Proteomes" id="UP001218218">
    <property type="component" value="Unassembled WGS sequence"/>
</dbReference>